<reference evidence="2 3" key="1">
    <citation type="journal article" date="2015" name="Nature">
        <title>rRNA introns, odd ribosomes, and small enigmatic genomes across a large radiation of phyla.</title>
        <authorList>
            <person name="Brown C.T."/>
            <person name="Hug L.A."/>
            <person name="Thomas B.C."/>
            <person name="Sharon I."/>
            <person name="Castelle C.J."/>
            <person name="Singh A."/>
            <person name="Wilkins M.J."/>
            <person name="Williams K.H."/>
            <person name="Banfield J.F."/>
        </authorList>
    </citation>
    <scope>NUCLEOTIDE SEQUENCE [LARGE SCALE GENOMIC DNA]</scope>
</reference>
<dbReference type="Proteomes" id="UP000034536">
    <property type="component" value="Unassembled WGS sequence"/>
</dbReference>
<evidence type="ECO:0000313" key="3">
    <source>
        <dbReference type="Proteomes" id="UP000034536"/>
    </source>
</evidence>
<dbReference type="EMBL" id="LBQX01000048">
    <property type="protein sequence ID" value="KKP85642.1"/>
    <property type="molecule type" value="Genomic_DNA"/>
</dbReference>
<dbReference type="AlphaFoldDB" id="A0A0G0G1K6"/>
<gene>
    <name evidence="2" type="ORF">UR89_C0048G0006</name>
</gene>
<sequence>MLLHIIPSKARRKILEWFFHRPSENFYLRKIVREIDEEVNAVSRELDILTDEKLLLKERRLNKIYYSLNKNYQFYDEFTRIFAKTNVVSSLIIKNLSKIGKIKFVTLSMKFPKNIAVKEDEIYLLFVGIIVVAEVESIVKEGEITFGRPINYTVMTENEFVFRKKNNDPFIWRFLKQPKVMLVGTEDELLK</sequence>
<dbReference type="InterPro" id="IPR036390">
    <property type="entry name" value="WH_DNA-bd_sf"/>
</dbReference>
<evidence type="ECO:0000256" key="1">
    <source>
        <dbReference type="SAM" id="Coils"/>
    </source>
</evidence>
<comment type="caution">
    <text evidence="2">The sequence shown here is derived from an EMBL/GenBank/DDBJ whole genome shotgun (WGS) entry which is preliminary data.</text>
</comment>
<keyword evidence="1" id="KW-0175">Coiled coil</keyword>
<dbReference type="InterPro" id="IPR036388">
    <property type="entry name" value="WH-like_DNA-bd_sf"/>
</dbReference>
<dbReference type="Gene3D" id="1.10.10.10">
    <property type="entry name" value="Winged helix-like DNA-binding domain superfamily/Winged helix DNA-binding domain"/>
    <property type="match status" value="1"/>
</dbReference>
<feature type="coiled-coil region" evidence="1">
    <location>
        <begin position="32"/>
        <end position="59"/>
    </location>
</feature>
<dbReference type="SUPFAM" id="SSF46785">
    <property type="entry name" value="Winged helix' DNA-binding domain"/>
    <property type="match status" value="1"/>
</dbReference>
<name>A0A0G0G1K6_9BACT</name>
<organism evidence="2 3">
    <name type="scientific">Candidatus Roizmanbacteria bacterium GW2011_GWA2_35_8</name>
    <dbReference type="NCBI Taxonomy" id="1618479"/>
    <lineage>
        <taxon>Bacteria</taxon>
        <taxon>Candidatus Roizmaniibacteriota</taxon>
    </lineage>
</organism>
<proteinExistence type="predicted"/>
<protein>
    <submittedName>
        <fullName evidence="2">Transcriptional regulator</fullName>
    </submittedName>
</protein>
<accession>A0A0G0G1K6</accession>
<evidence type="ECO:0000313" key="2">
    <source>
        <dbReference type="EMBL" id="KKP85642.1"/>
    </source>
</evidence>